<reference evidence="4 5" key="1">
    <citation type="submission" date="2016-11" db="EMBL/GenBank/DDBJ databases">
        <title>Paenibacillus species isolates.</title>
        <authorList>
            <person name="Beno S.M."/>
        </authorList>
    </citation>
    <scope>NUCLEOTIDE SEQUENCE [LARGE SCALE GENOMIC DNA]</scope>
    <source>
        <strain evidence="4 5">FSL R5-0378</strain>
    </source>
</reference>
<dbReference type="GO" id="GO:0006633">
    <property type="term" value="P:fatty acid biosynthetic process"/>
    <property type="evidence" value="ECO:0007669"/>
    <property type="project" value="TreeGrafter"/>
</dbReference>
<dbReference type="PRINTS" id="PR00080">
    <property type="entry name" value="SDRFAMILY"/>
</dbReference>
<gene>
    <name evidence="4" type="ORF">BK138_30675</name>
</gene>
<dbReference type="GO" id="GO:0016616">
    <property type="term" value="F:oxidoreductase activity, acting on the CH-OH group of donors, NAD or NADP as acceptor"/>
    <property type="evidence" value="ECO:0007669"/>
    <property type="project" value="UniProtKB-ARBA"/>
</dbReference>
<dbReference type="InterPro" id="IPR057326">
    <property type="entry name" value="KR_dom"/>
</dbReference>
<dbReference type="PANTHER" id="PTHR42760:SF122">
    <property type="entry name" value="NAD(P)-BINDING PROTEIN"/>
    <property type="match status" value="1"/>
</dbReference>
<dbReference type="Proteomes" id="UP000187172">
    <property type="component" value="Unassembled WGS sequence"/>
</dbReference>
<protein>
    <submittedName>
        <fullName evidence="4">Short-chain dehydrogenase</fullName>
    </submittedName>
</protein>
<evidence type="ECO:0000256" key="1">
    <source>
        <dbReference type="ARBA" id="ARBA00006484"/>
    </source>
</evidence>
<name>A0A1R1EAS8_9BACL</name>
<dbReference type="InterPro" id="IPR020904">
    <property type="entry name" value="Sc_DH/Rdtase_CS"/>
</dbReference>
<dbReference type="Pfam" id="PF13561">
    <property type="entry name" value="adh_short_C2"/>
    <property type="match status" value="1"/>
</dbReference>
<organism evidence="4 5">
    <name type="scientific">Paenibacillus rhizosphaerae</name>
    <dbReference type="NCBI Taxonomy" id="297318"/>
    <lineage>
        <taxon>Bacteria</taxon>
        <taxon>Bacillati</taxon>
        <taxon>Bacillota</taxon>
        <taxon>Bacilli</taxon>
        <taxon>Bacillales</taxon>
        <taxon>Paenibacillaceae</taxon>
        <taxon>Paenibacillus</taxon>
    </lineage>
</organism>
<dbReference type="GO" id="GO:0048038">
    <property type="term" value="F:quinone binding"/>
    <property type="evidence" value="ECO:0007669"/>
    <property type="project" value="TreeGrafter"/>
</dbReference>
<evidence type="ECO:0000256" key="2">
    <source>
        <dbReference type="ARBA" id="ARBA00023002"/>
    </source>
</evidence>
<comment type="caution">
    <text evidence="4">The sequence shown here is derived from an EMBL/GenBank/DDBJ whole genome shotgun (WGS) entry which is preliminary data.</text>
</comment>
<dbReference type="RefSeq" id="WP_076175663.1">
    <property type="nucleotide sequence ID" value="NZ_MRTP01000015.1"/>
</dbReference>
<dbReference type="PROSITE" id="PS00061">
    <property type="entry name" value="ADH_SHORT"/>
    <property type="match status" value="1"/>
</dbReference>
<dbReference type="NCBIfam" id="NF005559">
    <property type="entry name" value="PRK07231.1"/>
    <property type="match status" value="1"/>
</dbReference>
<feature type="domain" description="Ketoreductase" evidence="3">
    <location>
        <begin position="13"/>
        <end position="183"/>
    </location>
</feature>
<sequence>MLNTQDVLNLSGKVAVVTGGASGIGLATAELLAGFGAHAVLIDINEAAGEAAAAGIRAEGGLATFRRCDVTSAADCERTAAEIAADLGGIHILFNNAGVIRRQSVTELEERDWDLVLNVSLKGVYLLSKYVIPVMERSGGGSIINTGSGWGLKGGDRAAAYCAAKAGVVNLTRAMAIDHGPAGIRVNCVSPGDTDTPLLRDEAKQLQQDEAAFLVASAGGRPLERLGTPRDIANAVLFLASDLSAWVTGSVLVVDGGGIA</sequence>
<proteinExistence type="inferred from homology"/>
<dbReference type="GO" id="GO:0008206">
    <property type="term" value="P:bile acid metabolic process"/>
    <property type="evidence" value="ECO:0007669"/>
    <property type="project" value="UniProtKB-ARBA"/>
</dbReference>
<dbReference type="Gene3D" id="3.40.50.720">
    <property type="entry name" value="NAD(P)-binding Rossmann-like Domain"/>
    <property type="match status" value="1"/>
</dbReference>
<dbReference type="SUPFAM" id="SSF51735">
    <property type="entry name" value="NAD(P)-binding Rossmann-fold domains"/>
    <property type="match status" value="1"/>
</dbReference>
<evidence type="ECO:0000313" key="5">
    <source>
        <dbReference type="Proteomes" id="UP000187172"/>
    </source>
</evidence>
<dbReference type="AlphaFoldDB" id="A0A1R1EAS8"/>
<dbReference type="InterPro" id="IPR036291">
    <property type="entry name" value="NAD(P)-bd_dom_sf"/>
</dbReference>
<dbReference type="STRING" id="297318.BK138_30675"/>
<dbReference type="FunFam" id="3.40.50.720:FF:000084">
    <property type="entry name" value="Short-chain dehydrogenase reductase"/>
    <property type="match status" value="1"/>
</dbReference>
<dbReference type="SMART" id="SM00822">
    <property type="entry name" value="PKS_KR"/>
    <property type="match status" value="1"/>
</dbReference>
<dbReference type="PRINTS" id="PR00081">
    <property type="entry name" value="GDHRDH"/>
</dbReference>
<evidence type="ECO:0000259" key="3">
    <source>
        <dbReference type="SMART" id="SM00822"/>
    </source>
</evidence>
<keyword evidence="5" id="KW-1185">Reference proteome</keyword>
<accession>A0A1R1EAS8</accession>
<dbReference type="PANTHER" id="PTHR42760">
    <property type="entry name" value="SHORT-CHAIN DEHYDROGENASES/REDUCTASES FAMILY MEMBER"/>
    <property type="match status" value="1"/>
</dbReference>
<dbReference type="EMBL" id="MRTP01000015">
    <property type="protein sequence ID" value="OMF48938.1"/>
    <property type="molecule type" value="Genomic_DNA"/>
</dbReference>
<evidence type="ECO:0000313" key="4">
    <source>
        <dbReference type="EMBL" id="OMF48938.1"/>
    </source>
</evidence>
<comment type="similarity">
    <text evidence="1">Belongs to the short-chain dehydrogenases/reductases (SDR) family.</text>
</comment>
<dbReference type="InterPro" id="IPR002347">
    <property type="entry name" value="SDR_fam"/>
</dbReference>
<keyword evidence="2" id="KW-0560">Oxidoreductase</keyword>
<dbReference type="CDD" id="cd05233">
    <property type="entry name" value="SDR_c"/>
    <property type="match status" value="1"/>
</dbReference>